<evidence type="ECO:0000259" key="2">
    <source>
        <dbReference type="Pfam" id="PF00135"/>
    </source>
</evidence>
<sequence length="457" mass="49639">MFLRATSVLLLFIIHSVSVASPLGLEKEGATYYLGIEFAEAKRWERAELLSFDENASYSSFGARCPQRLGNDGAIQGEERCLFLNIAVPNQVTADAPVLVWFHGGGFTGGSGNDWVDRSKRFTDSGIIFISPNYRLGLLGNIDSPEFSGGFSLTDMQAALRWTQRNIGVLGGNLNNVTIGGESAGGMAVQMLLASPDSQGLFARAISQSGYGTWPMAKLGELASTEVIGYLGGTPQANMPAEQLVNAVTGFLVPYYGDEFLPLTPAAAFKEGKQQLVPLVIGANSYDGSVFPAAGLTPESVFALLGEAAMPIFQRYLEDFGSQEIAFTMMFGELRYALSGWEMAESHANTNLPTYHYYFDYLPIVLQSNLPGAPHGIELPLLMDYDGGWPKPDGGDPIGNELSEAWIKFIIAGELPDVGRQFELTERTIGLHHIGDLNEVAKHAERMRMLRSALNRN</sequence>
<gene>
    <name evidence="3" type="ORF">DFR27_2418</name>
</gene>
<dbReference type="EMBL" id="REFJ01000007">
    <property type="protein sequence ID" value="RMA77600.1"/>
    <property type="molecule type" value="Genomic_DNA"/>
</dbReference>
<organism evidence="3 4">
    <name type="scientific">Umboniibacter marinipuniceus</name>
    <dbReference type="NCBI Taxonomy" id="569599"/>
    <lineage>
        <taxon>Bacteria</taxon>
        <taxon>Pseudomonadati</taxon>
        <taxon>Pseudomonadota</taxon>
        <taxon>Gammaproteobacteria</taxon>
        <taxon>Cellvibrionales</taxon>
        <taxon>Cellvibrionaceae</taxon>
        <taxon>Umboniibacter</taxon>
    </lineage>
</organism>
<keyword evidence="4" id="KW-1185">Reference proteome</keyword>
<feature type="chain" id="PRO_5018136302" evidence="1">
    <location>
        <begin position="21"/>
        <end position="457"/>
    </location>
</feature>
<dbReference type="AlphaFoldDB" id="A0A3L9ZYS2"/>
<dbReference type="Proteomes" id="UP000267187">
    <property type="component" value="Unassembled WGS sequence"/>
</dbReference>
<evidence type="ECO:0000313" key="3">
    <source>
        <dbReference type="EMBL" id="RMA77600.1"/>
    </source>
</evidence>
<protein>
    <submittedName>
        <fullName evidence="3">Para-nitrobenzyl esterase</fullName>
    </submittedName>
</protein>
<dbReference type="InterPro" id="IPR029058">
    <property type="entry name" value="AB_hydrolase_fold"/>
</dbReference>
<proteinExistence type="predicted"/>
<evidence type="ECO:0000313" key="4">
    <source>
        <dbReference type="Proteomes" id="UP000267187"/>
    </source>
</evidence>
<evidence type="ECO:0000256" key="1">
    <source>
        <dbReference type="SAM" id="SignalP"/>
    </source>
</evidence>
<dbReference type="Pfam" id="PF00135">
    <property type="entry name" value="COesterase"/>
    <property type="match status" value="1"/>
</dbReference>
<dbReference type="InterPro" id="IPR050309">
    <property type="entry name" value="Type-B_Carboxylest/Lipase"/>
</dbReference>
<dbReference type="PANTHER" id="PTHR11559">
    <property type="entry name" value="CARBOXYLESTERASE"/>
    <property type="match status" value="1"/>
</dbReference>
<dbReference type="OrthoDB" id="9775851at2"/>
<keyword evidence="1" id="KW-0732">Signal</keyword>
<dbReference type="SUPFAM" id="SSF53474">
    <property type="entry name" value="alpha/beta-Hydrolases"/>
    <property type="match status" value="1"/>
</dbReference>
<reference evidence="3 4" key="1">
    <citation type="submission" date="2018-10" db="EMBL/GenBank/DDBJ databases">
        <title>Genomic Encyclopedia of Type Strains, Phase IV (KMG-IV): sequencing the most valuable type-strain genomes for metagenomic binning, comparative biology and taxonomic classification.</title>
        <authorList>
            <person name="Goeker M."/>
        </authorList>
    </citation>
    <scope>NUCLEOTIDE SEQUENCE [LARGE SCALE GENOMIC DNA]</scope>
    <source>
        <strain evidence="3 4">DSM 25080</strain>
    </source>
</reference>
<dbReference type="Gene3D" id="3.40.50.1820">
    <property type="entry name" value="alpha/beta hydrolase"/>
    <property type="match status" value="1"/>
</dbReference>
<accession>A0A3L9ZYS2</accession>
<feature type="domain" description="Carboxylesterase type B" evidence="2">
    <location>
        <begin position="29"/>
        <end position="412"/>
    </location>
</feature>
<feature type="signal peptide" evidence="1">
    <location>
        <begin position="1"/>
        <end position="20"/>
    </location>
</feature>
<dbReference type="RefSeq" id="WP_121877721.1">
    <property type="nucleotide sequence ID" value="NZ_REFJ01000007.1"/>
</dbReference>
<comment type="caution">
    <text evidence="3">The sequence shown here is derived from an EMBL/GenBank/DDBJ whole genome shotgun (WGS) entry which is preliminary data.</text>
</comment>
<dbReference type="InterPro" id="IPR002018">
    <property type="entry name" value="CarbesteraseB"/>
</dbReference>
<name>A0A3L9ZYS2_9GAMM</name>